<evidence type="ECO:0000256" key="1">
    <source>
        <dbReference type="SAM" id="MobiDB-lite"/>
    </source>
</evidence>
<dbReference type="SMART" id="SM00220">
    <property type="entry name" value="S_TKc"/>
    <property type="match status" value="1"/>
</dbReference>
<sequence>MDELRGQRPADHVAARVSPRGTPRGSLRAWLASHIRSGGRRSSGRRGARSPRPGSPRSHRPSFRERLRIGFSQWRLSRSSHARSPPGPALSPGELGRPPLRPAGGAMTAAPRPPAFVLSLVGVHRLCSPVFQVNPALHYTTLEVPGARVFGGSGGYGEVELIREHKLAVKTIRDREWYTAELAATLLVGDCALRAGAALNVRGLIVLLGFSLQQRQIVFPAYDMDLGRYIGHLAGPRADNPLVIPALGARFVEMARAVSFLNTTCGISHLDIKCANILVTLNADAASLRRAVLADFSLVTLNSNSVISRGQFCLPQAPPRGPVTLDMPSVLTTANFHTLVGHGYNQPPELLIKYLNNERAEFAGRPLGHDCGLAVDLYALGQVLLEVVVSAYVTPSLGIPISRFPGFQYFDNRLSPDYAMAILAYRCVLHPALFVDSAETNAHGPPCDAPAWIRRRLRSPALQRIFAGQYKNYQRTHEALLSSVTVSRELRPLLVLVSRLCHANPSARHAQFQV</sequence>
<evidence type="ECO:0000259" key="2">
    <source>
        <dbReference type="PROSITE" id="PS50011"/>
    </source>
</evidence>
<dbReference type="GO" id="GO:0005524">
    <property type="term" value="F:ATP binding"/>
    <property type="evidence" value="ECO:0007669"/>
    <property type="project" value="InterPro"/>
</dbReference>
<keyword evidence="4" id="KW-1185">Reference proteome</keyword>
<feature type="compositionally biased region" description="Basic residues" evidence="1">
    <location>
        <begin position="37"/>
        <end position="49"/>
    </location>
</feature>
<dbReference type="GO" id="GO:0004674">
    <property type="term" value="F:protein serine/threonine kinase activity"/>
    <property type="evidence" value="ECO:0007669"/>
    <property type="project" value="UniProtKB-KW"/>
</dbReference>
<proteinExistence type="predicted"/>
<dbReference type="InterPro" id="IPR000719">
    <property type="entry name" value="Prot_kinase_dom"/>
</dbReference>
<feature type="region of interest" description="Disordered" evidence="1">
    <location>
        <begin position="1"/>
        <end position="107"/>
    </location>
</feature>
<protein>
    <submittedName>
        <fullName evidence="3">Tegument serine/threonine protein kinase</fullName>
    </submittedName>
</protein>
<organism evidence="3 4">
    <name type="scientific">Macacine alphaherpesvirus 2</name>
    <dbReference type="NCBI Taxonomy" id="2845554"/>
    <lineage>
        <taxon>Viruses</taxon>
        <taxon>Duplodnaviria</taxon>
        <taxon>Heunggongvirae</taxon>
        <taxon>Peploviricota</taxon>
        <taxon>Herviviricetes</taxon>
        <taxon>Herpesvirales</taxon>
        <taxon>Orthoherpesviridae</taxon>
        <taxon>Alphaherpesvirinae</taxon>
        <taxon>Simplexvirus</taxon>
        <taxon>Simplexvirus macacinealpha2</taxon>
    </lineage>
</organism>
<keyword evidence="3" id="KW-0808">Transferase</keyword>
<dbReference type="SUPFAM" id="SSF56112">
    <property type="entry name" value="Protein kinase-like (PK-like)"/>
    <property type="match status" value="1"/>
</dbReference>
<keyword evidence="3" id="KW-0723">Serine/threonine-protein kinase</keyword>
<dbReference type="InterPro" id="IPR008271">
    <property type="entry name" value="Ser/Thr_kinase_AS"/>
</dbReference>
<evidence type="ECO:0000313" key="3">
    <source>
        <dbReference type="EMBL" id="ARS01650.1"/>
    </source>
</evidence>
<dbReference type="Proteomes" id="UP000682190">
    <property type="component" value="Segment"/>
</dbReference>
<keyword evidence="3" id="KW-0418">Kinase</keyword>
<dbReference type="PROSITE" id="PS00108">
    <property type="entry name" value="PROTEIN_KINASE_ST"/>
    <property type="match status" value="1"/>
</dbReference>
<name>A0A1X9WF27_9ALPH</name>
<feature type="compositionally biased region" description="Basic and acidic residues" evidence="1">
    <location>
        <begin position="1"/>
        <end position="14"/>
    </location>
</feature>
<reference evidence="3 4" key="1">
    <citation type="journal article" date="2017" name="Virology">
        <title>Genome sequence variation among isolates of monkey B virus (Macacine alphaherpesvirus 1) from captive macaques.</title>
        <authorList>
            <person name="Eberle R."/>
            <person name="Maxwell L.K."/>
            <person name="Nicholson S."/>
            <person name="Black D."/>
            <person name="Jones-Engel L."/>
        </authorList>
    </citation>
    <scope>NUCLEOTIDE SEQUENCE [LARGE SCALE GENOMIC DNA]</scope>
    <source>
        <strain evidence="3">8100812</strain>
    </source>
</reference>
<evidence type="ECO:0000313" key="4">
    <source>
        <dbReference type="Proteomes" id="UP000682190"/>
    </source>
</evidence>
<dbReference type="Gene3D" id="1.10.510.10">
    <property type="entry name" value="Transferase(Phosphotransferase) domain 1"/>
    <property type="match status" value="1"/>
</dbReference>
<accession>A0A1X9WF27</accession>
<feature type="domain" description="Protein kinase" evidence="2">
    <location>
        <begin position="145"/>
        <end position="514"/>
    </location>
</feature>
<gene>
    <name evidence="3" type="primary">UL13</name>
</gene>
<dbReference type="PROSITE" id="PS50011">
    <property type="entry name" value="PROTEIN_KINASE_DOM"/>
    <property type="match status" value="1"/>
</dbReference>
<dbReference type="EMBL" id="KY628968">
    <property type="protein sequence ID" value="ARS01650.1"/>
    <property type="molecule type" value="Genomic_DNA"/>
</dbReference>
<dbReference type="InterPro" id="IPR011009">
    <property type="entry name" value="Kinase-like_dom_sf"/>
</dbReference>